<evidence type="ECO:0000313" key="1">
    <source>
        <dbReference type="EMBL" id="CAH3037024.1"/>
    </source>
</evidence>
<keyword evidence="2" id="KW-1185">Reference proteome</keyword>
<gene>
    <name evidence="1" type="ORF">PLOB_00035745</name>
</gene>
<dbReference type="EMBL" id="CALNXK010000005">
    <property type="protein sequence ID" value="CAH3037024.1"/>
    <property type="molecule type" value="Genomic_DNA"/>
</dbReference>
<organism evidence="1 2">
    <name type="scientific">Porites lobata</name>
    <dbReference type="NCBI Taxonomy" id="104759"/>
    <lineage>
        <taxon>Eukaryota</taxon>
        <taxon>Metazoa</taxon>
        <taxon>Cnidaria</taxon>
        <taxon>Anthozoa</taxon>
        <taxon>Hexacorallia</taxon>
        <taxon>Scleractinia</taxon>
        <taxon>Fungiina</taxon>
        <taxon>Poritidae</taxon>
        <taxon>Porites</taxon>
    </lineage>
</organism>
<comment type="caution">
    <text evidence="1">The sequence shown here is derived from an EMBL/GenBank/DDBJ whole genome shotgun (WGS) entry which is preliminary data.</text>
</comment>
<evidence type="ECO:0000313" key="2">
    <source>
        <dbReference type="Proteomes" id="UP001159405"/>
    </source>
</evidence>
<name>A0ABN8MVR6_9CNID</name>
<proteinExistence type="predicted"/>
<accession>A0ABN8MVR6</accession>
<sequence>MHSRIETTGLNYLNEENHDGAMGQARVINEHVSQGAVETTLPKALQELLERSTDNLTDSATERLQELLFNYKHVFSISDGDLGATHMV</sequence>
<protein>
    <submittedName>
        <fullName evidence="1">Uncharacterized protein</fullName>
    </submittedName>
</protein>
<dbReference type="Proteomes" id="UP001159405">
    <property type="component" value="Unassembled WGS sequence"/>
</dbReference>
<reference evidence="1 2" key="1">
    <citation type="submission" date="2022-05" db="EMBL/GenBank/DDBJ databases">
        <authorList>
            <consortium name="Genoscope - CEA"/>
            <person name="William W."/>
        </authorList>
    </citation>
    <scope>NUCLEOTIDE SEQUENCE [LARGE SCALE GENOMIC DNA]</scope>
</reference>